<dbReference type="InterPro" id="IPR010982">
    <property type="entry name" value="Lambda_DNA-bd_dom_sf"/>
</dbReference>
<feature type="domain" description="HTH cro/C1-type" evidence="3">
    <location>
        <begin position="39"/>
        <end position="96"/>
    </location>
</feature>
<keyword evidence="2" id="KW-1133">Transmembrane helix</keyword>
<proteinExistence type="predicted"/>
<dbReference type="InterPro" id="IPR036366">
    <property type="entry name" value="PGBDSf"/>
</dbReference>
<feature type="compositionally biased region" description="Low complexity" evidence="1">
    <location>
        <begin position="118"/>
        <end position="139"/>
    </location>
</feature>
<evidence type="ECO:0000259" key="3">
    <source>
        <dbReference type="SMART" id="SM00530"/>
    </source>
</evidence>
<dbReference type="SUPFAM" id="SSF47090">
    <property type="entry name" value="PGBD-like"/>
    <property type="match status" value="1"/>
</dbReference>
<evidence type="ECO:0000313" key="5">
    <source>
        <dbReference type="Proteomes" id="UP000637788"/>
    </source>
</evidence>
<evidence type="ECO:0000256" key="2">
    <source>
        <dbReference type="SAM" id="Phobius"/>
    </source>
</evidence>
<evidence type="ECO:0000313" key="4">
    <source>
        <dbReference type="EMBL" id="GGK48244.1"/>
    </source>
</evidence>
<dbReference type="Pfam" id="PF13560">
    <property type="entry name" value="HTH_31"/>
    <property type="match status" value="1"/>
</dbReference>
<feature type="region of interest" description="Disordered" evidence="1">
    <location>
        <begin position="1"/>
        <end position="23"/>
    </location>
</feature>
<name>A0A917QGP4_9ACTN</name>
<protein>
    <recommendedName>
        <fullName evidence="3">HTH cro/C1-type domain-containing protein</fullName>
    </recommendedName>
</protein>
<keyword evidence="5" id="KW-1185">Reference proteome</keyword>
<dbReference type="CDD" id="cd00093">
    <property type="entry name" value="HTH_XRE"/>
    <property type="match status" value="1"/>
</dbReference>
<dbReference type="EMBL" id="BMPQ01000001">
    <property type="protein sequence ID" value="GGK48244.1"/>
    <property type="molecule type" value="Genomic_DNA"/>
</dbReference>
<accession>A0A917QGP4</accession>
<dbReference type="InterPro" id="IPR036365">
    <property type="entry name" value="PGBD-like_sf"/>
</dbReference>
<keyword evidence="2" id="KW-0812">Transmembrane</keyword>
<dbReference type="Gene3D" id="1.10.260.40">
    <property type="entry name" value="lambda repressor-like DNA-binding domains"/>
    <property type="match status" value="1"/>
</dbReference>
<gene>
    <name evidence="4" type="ORF">GCM10010094_05500</name>
</gene>
<dbReference type="Gene3D" id="1.10.101.10">
    <property type="entry name" value="PGBD-like superfamily/PGBD"/>
    <property type="match status" value="1"/>
</dbReference>
<dbReference type="GO" id="GO:0003677">
    <property type="term" value="F:DNA binding"/>
    <property type="evidence" value="ECO:0007669"/>
    <property type="project" value="InterPro"/>
</dbReference>
<dbReference type="InterPro" id="IPR001387">
    <property type="entry name" value="Cro/C1-type_HTH"/>
</dbReference>
<comment type="caution">
    <text evidence="4">The sequence shown here is derived from an EMBL/GenBank/DDBJ whole genome shotgun (WGS) entry which is preliminary data.</text>
</comment>
<dbReference type="InterPro" id="IPR002477">
    <property type="entry name" value="Peptidoglycan-bd-like"/>
</dbReference>
<reference evidence="4" key="1">
    <citation type="journal article" date="2014" name="Int. J. Syst. Evol. Microbiol.">
        <title>Complete genome sequence of Corynebacterium casei LMG S-19264T (=DSM 44701T), isolated from a smear-ripened cheese.</title>
        <authorList>
            <consortium name="US DOE Joint Genome Institute (JGI-PGF)"/>
            <person name="Walter F."/>
            <person name="Albersmeier A."/>
            <person name="Kalinowski J."/>
            <person name="Ruckert C."/>
        </authorList>
    </citation>
    <scope>NUCLEOTIDE SEQUENCE</scope>
    <source>
        <strain evidence="4">JCM 3035</strain>
    </source>
</reference>
<keyword evidence="2" id="KW-0472">Membrane</keyword>
<dbReference type="AlphaFoldDB" id="A0A917QGP4"/>
<feature type="region of interest" description="Disordered" evidence="1">
    <location>
        <begin position="113"/>
        <end position="141"/>
    </location>
</feature>
<dbReference type="Pfam" id="PF01471">
    <property type="entry name" value="PG_binding_1"/>
    <property type="match status" value="1"/>
</dbReference>
<organism evidence="4 5">
    <name type="scientific">Streptomyces flaveus</name>
    <dbReference type="NCBI Taxonomy" id="66370"/>
    <lineage>
        <taxon>Bacteria</taxon>
        <taxon>Bacillati</taxon>
        <taxon>Actinomycetota</taxon>
        <taxon>Actinomycetes</taxon>
        <taxon>Kitasatosporales</taxon>
        <taxon>Streptomycetaceae</taxon>
        <taxon>Streptomyces</taxon>
        <taxon>Streptomyces aurantiacus group</taxon>
    </lineage>
</organism>
<reference evidence="4" key="2">
    <citation type="submission" date="2020-09" db="EMBL/GenBank/DDBJ databases">
        <authorList>
            <person name="Sun Q."/>
            <person name="Ohkuma M."/>
        </authorList>
    </citation>
    <scope>NUCLEOTIDE SEQUENCE</scope>
    <source>
        <strain evidence="4">JCM 3035</strain>
    </source>
</reference>
<feature type="transmembrane region" description="Helical" evidence="2">
    <location>
        <begin position="149"/>
        <end position="170"/>
    </location>
</feature>
<dbReference type="Proteomes" id="UP000637788">
    <property type="component" value="Unassembled WGS sequence"/>
</dbReference>
<sequence>MQNEAGTRRAGPTVPDASGGNMSRWKELPAELHPQVRQLIVRLRKLKDRGELSTRQLAAKTGYSARSWHRYLNGRSLPPPEAVEAMARIGGDDPARLLVLHEIAAERWAEGRVVTTDAPESAPATSAHTPTPTPTDQQPYGRYGRHLRAAVTAAAVVTVLSVSAALLLAVRLTEARAQLAHDRGDAVATAPATVSESLVPVIYTCRLEQRDGRWYAGLSRTTDILLSNTQVGLEVAEAQCLLHRAGTAPGEIDGIFGPKTRRAVERMQKQNGLIVNGVIDPPTWQALRKASPK</sequence>
<evidence type="ECO:0000256" key="1">
    <source>
        <dbReference type="SAM" id="MobiDB-lite"/>
    </source>
</evidence>
<dbReference type="SUPFAM" id="SSF47413">
    <property type="entry name" value="lambda repressor-like DNA-binding domains"/>
    <property type="match status" value="1"/>
</dbReference>
<dbReference type="SMART" id="SM00530">
    <property type="entry name" value="HTH_XRE"/>
    <property type="match status" value="1"/>
</dbReference>